<reference evidence="3" key="1">
    <citation type="submission" date="2025-08" db="UniProtKB">
        <authorList>
            <consortium name="RefSeq"/>
        </authorList>
    </citation>
    <scope>IDENTIFICATION</scope>
    <source>
        <tissue evidence="3">Etiolated seedlings</tissue>
    </source>
</reference>
<dbReference type="Gene3D" id="2.40.70.10">
    <property type="entry name" value="Acid Proteases"/>
    <property type="match status" value="1"/>
</dbReference>
<dbReference type="OrthoDB" id="1428943at2759"/>
<evidence type="ECO:0000313" key="2">
    <source>
        <dbReference type="Proteomes" id="UP000087171"/>
    </source>
</evidence>
<dbReference type="SUPFAM" id="SSF56672">
    <property type="entry name" value="DNA/RNA polymerases"/>
    <property type="match status" value="1"/>
</dbReference>
<organism evidence="2 3">
    <name type="scientific">Cicer arietinum</name>
    <name type="common">Chickpea</name>
    <name type="synonym">Garbanzo</name>
    <dbReference type="NCBI Taxonomy" id="3827"/>
    <lineage>
        <taxon>Eukaryota</taxon>
        <taxon>Viridiplantae</taxon>
        <taxon>Streptophyta</taxon>
        <taxon>Embryophyta</taxon>
        <taxon>Tracheophyta</taxon>
        <taxon>Spermatophyta</taxon>
        <taxon>Magnoliopsida</taxon>
        <taxon>eudicotyledons</taxon>
        <taxon>Gunneridae</taxon>
        <taxon>Pentapetalae</taxon>
        <taxon>rosids</taxon>
        <taxon>fabids</taxon>
        <taxon>Fabales</taxon>
        <taxon>Fabaceae</taxon>
        <taxon>Papilionoideae</taxon>
        <taxon>50 kb inversion clade</taxon>
        <taxon>NPAAA clade</taxon>
        <taxon>Hologalegina</taxon>
        <taxon>IRL clade</taxon>
        <taxon>Cicereae</taxon>
        <taxon>Cicer</taxon>
    </lineage>
</organism>
<feature type="region of interest" description="Disordered" evidence="1">
    <location>
        <begin position="213"/>
        <end position="246"/>
    </location>
</feature>
<dbReference type="PaxDb" id="3827-XP_004514365.1"/>
<dbReference type="Proteomes" id="UP000087171">
    <property type="component" value="Unplaced"/>
</dbReference>
<dbReference type="PANTHER" id="PTHR15503:SF22">
    <property type="entry name" value="TRANSPOSON TY3-I GAG POLYPROTEIN"/>
    <property type="match status" value="1"/>
</dbReference>
<evidence type="ECO:0000256" key="1">
    <source>
        <dbReference type="SAM" id="MobiDB-lite"/>
    </source>
</evidence>
<dbReference type="CDD" id="cd00303">
    <property type="entry name" value="retropepsin_like"/>
    <property type="match status" value="1"/>
</dbReference>
<proteinExistence type="predicted"/>
<name>A0A3Q7XR76_CICAR</name>
<keyword evidence="2" id="KW-1185">Reference proteome</keyword>
<dbReference type="InterPro" id="IPR032567">
    <property type="entry name" value="RTL1-rel"/>
</dbReference>
<dbReference type="RefSeq" id="XP_027186266.1">
    <property type="nucleotide sequence ID" value="XM_027330465.1"/>
</dbReference>
<gene>
    <name evidence="3" type="primary">LOC101496407</name>
</gene>
<dbReference type="STRING" id="3827.A0A3Q7XR76"/>
<evidence type="ECO:0000313" key="3">
    <source>
        <dbReference type="RefSeq" id="XP_027186266.1"/>
    </source>
</evidence>
<dbReference type="InterPro" id="IPR043502">
    <property type="entry name" value="DNA/RNA_pol_sf"/>
</dbReference>
<dbReference type="InterPro" id="IPR021109">
    <property type="entry name" value="Peptidase_aspartic_dom_sf"/>
</dbReference>
<protein>
    <submittedName>
        <fullName evidence="3">Uncharacterized protein LOC101496407</fullName>
    </submittedName>
</protein>
<feature type="compositionally biased region" description="Low complexity" evidence="1">
    <location>
        <begin position="221"/>
        <end position="246"/>
    </location>
</feature>
<dbReference type="PANTHER" id="PTHR15503">
    <property type="entry name" value="LDOC1 RELATED"/>
    <property type="match status" value="1"/>
</dbReference>
<dbReference type="AlphaFoldDB" id="A0A3Q7XR76"/>
<accession>A0A3Q7XR76</accession>
<dbReference type="Gene3D" id="3.10.10.10">
    <property type="entry name" value="HIV Type 1 Reverse Transcriptase, subunit A, domain 1"/>
    <property type="match status" value="1"/>
</dbReference>
<sequence length="548" mass="62627">MADNTRMKEIFAELKKNAEAINLVSEDLHGQIERLEGSSRAQIERMEAIQVRYVKLDFPRFDGKNVMDWIFKAEQFFDYYSTPDADRLIIASVNLDHEVVPWYQMMQKTDPMLSWPALTRALELDFGPSAYECPRATLFKLTQAASVNDFYMQFTALVNRVDGLSRDAILDCFISGLQEEIRRDVKAMEPKILSKAFALAKLYEEKYSTNKPKPFTSHARNYNQNNTTTNKNPQTSQITDTTKNNLPPLLPTPQSKPLYQKNQNIKKISPAEIQLRREKNLCYFCDEKFSPSHKCPNRQVMLLQLEDEEKIQSDQTAGVLLEEAIINEHHYLSLNAMRRANGIATNLRVLVGNGQVLNAEGKIQQLPVQIQGQEIKIPVYLLQISGADIILGSTWLATLGPHVADYAALTLKFFRQGKFITLQGETNMEPSPAQLHQFRRLHYTDAIEECFAVQLIKKELPEDILSELPSAIDPEIAMLLHTYADVFKVPSTLPPPREHDHAIPLQSGFGPVKVRPYRCPHTQKEQIEKMVHEMLQQGILLIAFQQVY</sequence>